<accession>F7XUA5</accession>
<evidence type="ECO:0000313" key="5">
    <source>
        <dbReference type="Proteomes" id="UP000006639"/>
    </source>
</evidence>
<dbReference type="Proteomes" id="UP000006639">
    <property type="component" value="Chromosome"/>
</dbReference>
<keyword evidence="5" id="KW-1185">Reference proteome</keyword>
<dbReference type="OrthoDB" id="9788272at2"/>
<dbReference type="SUPFAM" id="SSF53448">
    <property type="entry name" value="Nucleotide-diphospho-sugar transferases"/>
    <property type="match status" value="1"/>
</dbReference>
<dbReference type="EMBL" id="CP002130">
    <property type="protein sequence ID" value="AEI89464.1"/>
    <property type="molecule type" value="Genomic_DNA"/>
</dbReference>
<dbReference type="KEGG" id="mmn:midi_01188"/>
<organism evidence="4 5">
    <name type="scientific">Midichloria mitochondrii (strain IricVA)</name>
    <dbReference type="NCBI Taxonomy" id="696127"/>
    <lineage>
        <taxon>Bacteria</taxon>
        <taxon>Pseudomonadati</taxon>
        <taxon>Pseudomonadota</taxon>
        <taxon>Alphaproteobacteria</taxon>
        <taxon>Rickettsiales</taxon>
        <taxon>Candidatus Midichloriaceae</taxon>
        <taxon>Candidatus Midichloria</taxon>
    </lineage>
</organism>
<dbReference type="Gene3D" id="3.90.550.10">
    <property type="entry name" value="Spore Coat Polysaccharide Biosynthesis Protein SpsA, Chain A"/>
    <property type="match status" value="1"/>
</dbReference>
<dbReference type="InterPro" id="IPR005835">
    <property type="entry name" value="NTP_transferase_dom"/>
</dbReference>
<dbReference type="GO" id="GO:0016779">
    <property type="term" value="F:nucleotidyltransferase activity"/>
    <property type="evidence" value="ECO:0007669"/>
    <property type="project" value="UniProtKB-KW"/>
</dbReference>
<evidence type="ECO:0000313" key="4">
    <source>
        <dbReference type="EMBL" id="AEI89464.1"/>
    </source>
</evidence>
<dbReference type="InterPro" id="IPR050065">
    <property type="entry name" value="GlmU-like"/>
</dbReference>
<reference evidence="4 5" key="1">
    <citation type="journal article" date="2011" name="Mol. Biol. Evol.">
        <title>Phylogenomic evidence for the presence of a flagellum and cbb3 oxidase in the free-living mitochondrial ancestor.</title>
        <authorList>
            <person name="Sassera D."/>
            <person name="Lo N."/>
            <person name="Epis S."/>
            <person name="D'Auria G."/>
            <person name="Montagna M."/>
            <person name="Comandatore F."/>
            <person name="Horner D."/>
            <person name="Pereto J."/>
            <person name="Luciano A.M."/>
            <person name="Franciosi F."/>
            <person name="Ferri E."/>
            <person name="Crotti E."/>
            <person name="Bazzocchi C."/>
            <person name="Daffonchio D."/>
            <person name="Sacchi L."/>
            <person name="Moya A."/>
            <person name="Latorre A."/>
            <person name="Bandi C."/>
        </authorList>
    </citation>
    <scope>NUCLEOTIDE SEQUENCE [LARGE SCALE GENOMIC DNA]</scope>
    <source>
        <strain evidence="4 5">IricVA</strain>
    </source>
</reference>
<protein>
    <submittedName>
        <fullName evidence="4">Nucleotidyl transferase</fullName>
    </submittedName>
</protein>
<dbReference type="AlphaFoldDB" id="F7XUA5"/>
<keyword evidence="2" id="KW-0548">Nucleotidyltransferase</keyword>
<sequence>MTDTIKNAMILAAGFGKRLQPIIGNLPKPLVKIAGKTMLEVAIAALNKLKDIQNIYINVHWQAALIRDHVKNLDTDKNIYLVEEEVILETGGGILNVLNKIPSQYLLIKNADVLLLNSTILYENLIHDFYKKAPTALLMLVNKNGLKATGDFSLAEDNYIFRGAENDYIYTGCGILSKDLFKDINQVEPFPLSKLLFLSQKDNYKKYNYRGLILPEEAQWFDIGTPESLSKARSIVFTNSGLTVI</sequence>
<gene>
    <name evidence="4" type="ordered locus">midi_01188</name>
</gene>
<evidence type="ECO:0000256" key="2">
    <source>
        <dbReference type="ARBA" id="ARBA00022695"/>
    </source>
</evidence>
<proteinExistence type="predicted"/>
<dbReference type="InterPro" id="IPR029044">
    <property type="entry name" value="Nucleotide-diphossugar_trans"/>
</dbReference>
<keyword evidence="1 4" id="KW-0808">Transferase</keyword>
<evidence type="ECO:0000259" key="3">
    <source>
        <dbReference type="Pfam" id="PF00483"/>
    </source>
</evidence>
<dbReference type="PANTHER" id="PTHR43584">
    <property type="entry name" value="NUCLEOTIDYL TRANSFERASE"/>
    <property type="match status" value="1"/>
</dbReference>
<name>F7XUA5_MIDMI</name>
<dbReference type="PANTHER" id="PTHR43584:SF8">
    <property type="entry name" value="N-ACETYLMURAMATE ALPHA-1-PHOSPHATE URIDYLYLTRANSFERASE"/>
    <property type="match status" value="1"/>
</dbReference>
<dbReference type="HOGENOM" id="CLU_029499_2_1_5"/>
<dbReference type="RefSeq" id="WP_013951656.1">
    <property type="nucleotide sequence ID" value="NC_015722.1"/>
</dbReference>
<dbReference type="Pfam" id="PF00483">
    <property type="entry name" value="NTP_transferase"/>
    <property type="match status" value="1"/>
</dbReference>
<dbReference type="STRING" id="696127.midi_01188"/>
<evidence type="ECO:0000256" key="1">
    <source>
        <dbReference type="ARBA" id="ARBA00022679"/>
    </source>
</evidence>
<feature type="domain" description="Nucleotidyl transferase" evidence="3">
    <location>
        <begin position="8"/>
        <end position="233"/>
    </location>
</feature>